<feature type="compositionally biased region" description="Basic and acidic residues" evidence="1">
    <location>
        <begin position="386"/>
        <end position="399"/>
    </location>
</feature>
<feature type="region of interest" description="Disordered" evidence="1">
    <location>
        <begin position="1"/>
        <end position="26"/>
    </location>
</feature>
<evidence type="ECO:0000313" key="2">
    <source>
        <dbReference type="EMBL" id="TCD54825.1"/>
    </source>
</evidence>
<proteinExistence type="predicted"/>
<sequence length="446" mass="49443">MSQDNATTSATPSMFAAHNKPTATSSLSSAVYGDADLATAKTFGRVAEDGTVFVNDDGTEREIGQYASAKADEALDLYARRYLDLKAKISHARARFESLSIKPREIDETLASLKEEVKLPSMVGDLNAVRKAVEELGELGESVKDKLAKAHEEAIKAAVSKRTAIVEEAEALAGQLGESTNWRNTSDKFKQLFNQWQDAQKHGTRIQKDVADELWGRFSKARATFNEAHRAWISARDEARNAARSAKQNIISRAQELKDSTEWAETSRKFTALMNEWKKAGNVGRNEDDALWKQFRAAADVFFNARQADRDRMNDSEKENLSKKEELLTKAEALVPVADAKAAKAARVALSAIQDEWDAIGRVPRADVSRIEARMDAVEKQIKEVEEAEWSRTDPEANARKSSFTQQLEQQLAELDSKIAAEADAAKKAALQAERDAKAQWLSVVK</sequence>
<dbReference type="EMBL" id="RXLP01000004">
    <property type="protein sequence ID" value="TCD54825.1"/>
    <property type="molecule type" value="Genomic_DNA"/>
</dbReference>
<protein>
    <submittedName>
        <fullName evidence="2">DUF349 domain-containing protein</fullName>
    </submittedName>
</protein>
<dbReference type="Proteomes" id="UP000291289">
    <property type="component" value="Unassembled WGS sequence"/>
</dbReference>
<name>A0A4R0QTZ8_9BIFI</name>
<keyword evidence="3" id="KW-1185">Reference proteome</keyword>
<reference evidence="2 3" key="1">
    <citation type="submission" date="2018-12" db="EMBL/GenBank/DDBJ databases">
        <title>Alloscrdovia theropitheci sp. nov: a novel taxon from the feces of the bleeding-herat monkey (Theropithecus geleda).</title>
        <authorList>
            <person name="Modesto M."/>
        </authorList>
    </citation>
    <scope>NUCLEOTIDE SEQUENCE [LARGE SCALE GENOMIC DNA]</scope>
    <source>
        <strain evidence="2 3">GLDI4/2</strain>
    </source>
</reference>
<accession>A0A4R0QTZ8</accession>
<gene>
    <name evidence="2" type="ORF">EJ419_01640</name>
</gene>
<dbReference type="InterPro" id="IPR007139">
    <property type="entry name" value="DUF349"/>
</dbReference>
<feature type="region of interest" description="Disordered" evidence="1">
    <location>
        <begin position="386"/>
        <end position="405"/>
    </location>
</feature>
<evidence type="ECO:0000313" key="3">
    <source>
        <dbReference type="Proteomes" id="UP000291289"/>
    </source>
</evidence>
<comment type="caution">
    <text evidence="2">The sequence shown here is derived from an EMBL/GenBank/DDBJ whole genome shotgun (WGS) entry which is preliminary data.</text>
</comment>
<dbReference type="AlphaFoldDB" id="A0A4R0QTZ8"/>
<organism evidence="2 3">
    <name type="scientific">Alloscardovia theropitheci</name>
    <dbReference type="NCBI Taxonomy" id="2496842"/>
    <lineage>
        <taxon>Bacteria</taxon>
        <taxon>Bacillati</taxon>
        <taxon>Actinomycetota</taxon>
        <taxon>Actinomycetes</taxon>
        <taxon>Bifidobacteriales</taxon>
        <taxon>Bifidobacteriaceae</taxon>
        <taxon>Alloscardovia</taxon>
    </lineage>
</organism>
<evidence type="ECO:0000256" key="1">
    <source>
        <dbReference type="SAM" id="MobiDB-lite"/>
    </source>
</evidence>
<dbReference type="OrthoDB" id="5422202at2"/>
<dbReference type="RefSeq" id="WP_131283175.1">
    <property type="nucleotide sequence ID" value="NZ_RXLP01000004.1"/>
</dbReference>
<dbReference type="Pfam" id="PF03993">
    <property type="entry name" value="DUF349"/>
    <property type="match status" value="3"/>
</dbReference>
<feature type="compositionally biased region" description="Polar residues" evidence="1">
    <location>
        <begin position="1"/>
        <end position="12"/>
    </location>
</feature>